<dbReference type="InterPro" id="IPR052716">
    <property type="entry name" value="MOSC_domain"/>
</dbReference>
<dbReference type="Gene3D" id="2.40.33.20">
    <property type="entry name" value="PK beta-barrel domain-like"/>
    <property type="match status" value="1"/>
</dbReference>
<accession>A0A1H7BYH0</accession>
<name>A0A1H7BYH0_9BURK</name>
<sequence length="171" mass="18197">MPLNPSSPLARLINGPIHPGRIVWIGLRKRRKVAMTVVEMALIDADTGLVGDHYASRGGERQVTLIQAESLRSIASHLARSDVAASDLRRNIVTEGINLMALKDRQFRIGGAVLQTTGECHPCSRMEEVLGTGGYNAVRGFGGITARVVKGGEIRIGDAIEALPAALHATG</sequence>
<dbReference type="PANTHER" id="PTHR36930:SF1">
    <property type="entry name" value="MOSC DOMAIN-CONTAINING PROTEIN"/>
    <property type="match status" value="1"/>
</dbReference>
<dbReference type="EMBL" id="FNYE01000019">
    <property type="protein sequence ID" value="SEJ82683.1"/>
    <property type="molecule type" value="Genomic_DNA"/>
</dbReference>
<reference evidence="3" key="1">
    <citation type="submission" date="2016-10" db="EMBL/GenBank/DDBJ databases">
        <authorList>
            <person name="Varghese N."/>
            <person name="Submissions S."/>
        </authorList>
    </citation>
    <scope>NUCLEOTIDE SEQUENCE [LARGE SCALE GENOMIC DNA]</scope>
    <source>
        <strain evidence="3">LMG 26031</strain>
    </source>
</reference>
<dbReference type="PANTHER" id="PTHR36930">
    <property type="entry name" value="METAL-SULFUR CLUSTER BIOSYNTHESIS PROTEINS YUAD-RELATED"/>
    <property type="match status" value="1"/>
</dbReference>
<dbReference type="SUPFAM" id="SSF50800">
    <property type="entry name" value="PK beta-barrel domain-like"/>
    <property type="match status" value="1"/>
</dbReference>
<dbReference type="Pfam" id="PF03473">
    <property type="entry name" value="MOSC"/>
    <property type="match status" value="1"/>
</dbReference>
<protein>
    <submittedName>
        <fullName evidence="2">MOSC domain-containing protein YiiM</fullName>
    </submittedName>
</protein>
<dbReference type="InterPro" id="IPR011037">
    <property type="entry name" value="Pyrv_Knase-like_insert_dom_sf"/>
</dbReference>
<organism evidence="2 3">
    <name type="scientific">Paraburkholderia diazotrophica</name>
    <dbReference type="NCBI Taxonomy" id="667676"/>
    <lineage>
        <taxon>Bacteria</taxon>
        <taxon>Pseudomonadati</taxon>
        <taxon>Pseudomonadota</taxon>
        <taxon>Betaproteobacteria</taxon>
        <taxon>Burkholderiales</taxon>
        <taxon>Burkholderiaceae</taxon>
        <taxon>Paraburkholderia</taxon>
    </lineage>
</organism>
<keyword evidence="3" id="KW-1185">Reference proteome</keyword>
<dbReference type="OrthoDB" id="1550913at2"/>
<dbReference type="InterPro" id="IPR005302">
    <property type="entry name" value="MoCF_Sase_C"/>
</dbReference>
<proteinExistence type="predicted"/>
<dbReference type="STRING" id="667676.SAMN05192539_1019125"/>
<dbReference type="GO" id="GO:0030151">
    <property type="term" value="F:molybdenum ion binding"/>
    <property type="evidence" value="ECO:0007669"/>
    <property type="project" value="InterPro"/>
</dbReference>
<evidence type="ECO:0000259" key="1">
    <source>
        <dbReference type="PROSITE" id="PS51340"/>
    </source>
</evidence>
<gene>
    <name evidence="2" type="ORF">SAMN05192539_1019125</name>
</gene>
<feature type="domain" description="MOSC" evidence="1">
    <location>
        <begin position="35"/>
        <end position="163"/>
    </location>
</feature>
<dbReference type="RefSeq" id="WP_090869370.1">
    <property type="nucleotide sequence ID" value="NZ_FNYE01000019.1"/>
</dbReference>
<evidence type="ECO:0000313" key="3">
    <source>
        <dbReference type="Proteomes" id="UP000198866"/>
    </source>
</evidence>
<evidence type="ECO:0000313" key="2">
    <source>
        <dbReference type="EMBL" id="SEJ82683.1"/>
    </source>
</evidence>
<dbReference type="GO" id="GO:0030170">
    <property type="term" value="F:pyridoxal phosphate binding"/>
    <property type="evidence" value="ECO:0007669"/>
    <property type="project" value="InterPro"/>
</dbReference>
<dbReference type="GO" id="GO:0003824">
    <property type="term" value="F:catalytic activity"/>
    <property type="evidence" value="ECO:0007669"/>
    <property type="project" value="InterPro"/>
</dbReference>
<dbReference type="AlphaFoldDB" id="A0A1H7BYH0"/>
<dbReference type="PROSITE" id="PS51340">
    <property type="entry name" value="MOSC"/>
    <property type="match status" value="1"/>
</dbReference>
<dbReference type="Proteomes" id="UP000198866">
    <property type="component" value="Unassembled WGS sequence"/>
</dbReference>